<name>T1FK21_HELRO</name>
<reference evidence="3" key="1">
    <citation type="submission" date="2012-12" db="EMBL/GenBank/DDBJ databases">
        <authorList>
            <person name="Hellsten U."/>
            <person name="Grimwood J."/>
            <person name="Chapman J.A."/>
            <person name="Shapiro H."/>
            <person name="Aerts A."/>
            <person name="Otillar R.P."/>
            <person name="Terry A.Y."/>
            <person name="Boore J.L."/>
            <person name="Simakov O."/>
            <person name="Marletaz F."/>
            <person name="Cho S.-J."/>
            <person name="Edsinger-Gonzales E."/>
            <person name="Havlak P."/>
            <person name="Kuo D.-H."/>
            <person name="Larsson T."/>
            <person name="Lv J."/>
            <person name="Arendt D."/>
            <person name="Savage R."/>
            <person name="Osoegawa K."/>
            <person name="de Jong P."/>
            <person name="Lindberg D.R."/>
            <person name="Seaver E.C."/>
            <person name="Weisblat D.A."/>
            <person name="Putnam N.H."/>
            <person name="Grigoriev I.V."/>
            <person name="Rokhsar D.S."/>
        </authorList>
    </citation>
    <scope>NUCLEOTIDE SEQUENCE</scope>
</reference>
<evidence type="ECO:0000313" key="1">
    <source>
        <dbReference type="EMBL" id="ESO10371.1"/>
    </source>
</evidence>
<evidence type="ECO:0000313" key="2">
    <source>
        <dbReference type="EnsemblMetazoa" id="HelroP183694"/>
    </source>
</evidence>
<reference evidence="1 3" key="2">
    <citation type="journal article" date="2013" name="Nature">
        <title>Insights into bilaterian evolution from three spiralian genomes.</title>
        <authorList>
            <person name="Simakov O."/>
            <person name="Marletaz F."/>
            <person name="Cho S.J."/>
            <person name="Edsinger-Gonzales E."/>
            <person name="Havlak P."/>
            <person name="Hellsten U."/>
            <person name="Kuo D.H."/>
            <person name="Larsson T."/>
            <person name="Lv J."/>
            <person name="Arendt D."/>
            <person name="Savage R."/>
            <person name="Osoegawa K."/>
            <person name="de Jong P."/>
            <person name="Grimwood J."/>
            <person name="Chapman J.A."/>
            <person name="Shapiro H."/>
            <person name="Aerts A."/>
            <person name="Otillar R.P."/>
            <person name="Terry A.Y."/>
            <person name="Boore J.L."/>
            <person name="Grigoriev I.V."/>
            <person name="Lindberg D.R."/>
            <person name="Seaver E.C."/>
            <person name="Weisblat D.A."/>
            <person name="Putnam N.H."/>
            <person name="Rokhsar D.S."/>
        </authorList>
    </citation>
    <scope>NUCLEOTIDE SEQUENCE</scope>
</reference>
<proteinExistence type="predicted"/>
<dbReference type="Proteomes" id="UP000015101">
    <property type="component" value="Unassembled WGS sequence"/>
</dbReference>
<organism evidence="2 3">
    <name type="scientific">Helobdella robusta</name>
    <name type="common">Californian leech</name>
    <dbReference type="NCBI Taxonomy" id="6412"/>
    <lineage>
        <taxon>Eukaryota</taxon>
        <taxon>Metazoa</taxon>
        <taxon>Spiralia</taxon>
        <taxon>Lophotrochozoa</taxon>
        <taxon>Annelida</taxon>
        <taxon>Clitellata</taxon>
        <taxon>Hirudinea</taxon>
        <taxon>Rhynchobdellida</taxon>
        <taxon>Glossiphoniidae</taxon>
        <taxon>Helobdella</taxon>
    </lineage>
</organism>
<accession>T1FK21</accession>
<dbReference type="RefSeq" id="XP_009011531.1">
    <property type="nucleotide sequence ID" value="XM_009013283.1"/>
</dbReference>
<dbReference type="AlphaFoldDB" id="T1FK21"/>
<dbReference type="HOGENOM" id="CLU_1148287_0_0_1"/>
<dbReference type="EnsemblMetazoa" id="HelroT183694">
    <property type="protein sequence ID" value="HelroP183694"/>
    <property type="gene ID" value="HelroG183694"/>
</dbReference>
<protein>
    <submittedName>
        <fullName evidence="1 2">Uncharacterized protein</fullName>
    </submittedName>
</protein>
<dbReference type="PANTHER" id="PTHR45823:SF1">
    <property type="entry name" value="T-SNARE COILED-COIL HOMOLOGY DOMAIN-CONTAINING PROTEIN"/>
    <property type="match status" value="1"/>
</dbReference>
<dbReference type="KEGG" id="hro:HELRODRAFT_183694"/>
<dbReference type="PANTHER" id="PTHR45823">
    <property type="entry name" value="T-SNARE COILED-COIL HOMOLOGY DOMAIN-CONTAINING PROTEIN"/>
    <property type="match status" value="1"/>
</dbReference>
<dbReference type="InParanoid" id="T1FK21"/>
<dbReference type="CTD" id="20209170"/>
<dbReference type="EMBL" id="AMQM01008952">
    <property type="status" value="NOT_ANNOTATED_CDS"/>
    <property type="molecule type" value="Genomic_DNA"/>
</dbReference>
<reference evidence="2" key="3">
    <citation type="submission" date="2015-06" db="UniProtKB">
        <authorList>
            <consortium name="EnsemblMetazoa"/>
        </authorList>
    </citation>
    <scope>IDENTIFICATION</scope>
</reference>
<keyword evidence="3" id="KW-1185">Reference proteome</keyword>
<evidence type="ECO:0000313" key="3">
    <source>
        <dbReference type="Proteomes" id="UP000015101"/>
    </source>
</evidence>
<dbReference type="GeneID" id="20209170"/>
<gene>
    <name evidence="2" type="primary">20209170</name>
    <name evidence="1" type="ORF">HELRODRAFT_183694</name>
</gene>
<dbReference type="EMBL" id="KB095883">
    <property type="protein sequence ID" value="ESO10371.1"/>
    <property type="molecule type" value="Genomic_DNA"/>
</dbReference>
<sequence>MEFVQVEVPYETVVKKLNEDLIEHSSSLGLHGDRFECGEFSSIVNISVKDIKQELDEINSTPTCKPRDREDIQYIYKAQFEEAAMSYDWNEKNRTTAVVISLQGSAAEIALNLRYGEEHMKQIFPVAKSDAAISKVDTSKDASRTRIMVCQNSGIVKKEDIYDEIVNNALEAFIVVLVQQHGTNAVVLSLTFQSARQSSITDIKLRQICEKFSGQKMVLEHKDQDYSAPKCWNRREKKSTKF</sequence>